<sequence length="62" mass="6930">MEGAIYTTAAEMAEMLGISKPYAYKLIKQMNEELDAKGFITIPGKVATKYFEEKFYGVKVTA</sequence>
<dbReference type="Proteomes" id="UP000260680">
    <property type="component" value="Unassembled WGS sequence"/>
</dbReference>
<dbReference type="EMBL" id="QOHO01000034">
    <property type="protein sequence ID" value="RFZ78543.1"/>
    <property type="molecule type" value="Genomic_DNA"/>
</dbReference>
<reference evidence="1 2" key="1">
    <citation type="submission" date="2018-07" db="EMBL/GenBank/DDBJ databases">
        <title>New species, Clostridium PI-S10-A1B.</title>
        <authorList>
            <person name="Krishna G."/>
            <person name="Summeta K."/>
            <person name="Shikha S."/>
            <person name="Prabhu P.B."/>
            <person name="Suresh K."/>
        </authorList>
    </citation>
    <scope>NUCLEOTIDE SEQUENCE [LARGE SCALE GENOMIC DNA]</scope>
    <source>
        <strain evidence="1 2">PI-S10-A1B</strain>
    </source>
</reference>
<protein>
    <submittedName>
        <fullName evidence="1">DNA-binding protein</fullName>
    </submittedName>
</protein>
<organism evidence="1 2">
    <name type="scientific">Lacrimispora amygdalina</name>
    <dbReference type="NCBI Taxonomy" id="253257"/>
    <lineage>
        <taxon>Bacteria</taxon>
        <taxon>Bacillati</taxon>
        <taxon>Bacillota</taxon>
        <taxon>Clostridia</taxon>
        <taxon>Lachnospirales</taxon>
        <taxon>Lachnospiraceae</taxon>
        <taxon>Lacrimispora</taxon>
    </lineage>
</organism>
<gene>
    <name evidence="1" type="ORF">DS742_12775</name>
</gene>
<name>A0A3E2NC41_9FIRM</name>
<dbReference type="RefSeq" id="WP_117417381.1">
    <property type="nucleotide sequence ID" value="NZ_QOHO01000034.1"/>
</dbReference>
<dbReference type="GO" id="GO:0003677">
    <property type="term" value="F:DNA binding"/>
    <property type="evidence" value="ECO:0007669"/>
    <property type="project" value="UniProtKB-KW"/>
</dbReference>
<dbReference type="OrthoDB" id="3174733at2"/>
<dbReference type="AlphaFoldDB" id="A0A3E2NC41"/>
<accession>A0A3E2NC41</accession>
<keyword evidence="1" id="KW-0238">DNA-binding</keyword>
<comment type="caution">
    <text evidence="1">The sequence shown here is derived from an EMBL/GenBank/DDBJ whole genome shotgun (WGS) entry which is preliminary data.</text>
</comment>
<proteinExistence type="predicted"/>
<evidence type="ECO:0000313" key="2">
    <source>
        <dbReference type="Proteomes" id="UP000260680"/>
    </source>
</evidence>
<evidence type="ECO:0000313" key="1">
    <source>
        <dbReference type="EMBL" id="RFZ78543.1"/>
    </source>
</evidence>